<evidence type="ECO:0000256" key="1">
    <source>
        <dbReference type="ARBA" id="ARBA00004496"/>
    </source>
</evidence>
<feature type="repeat" description="WD" evidence="7">
    <location>
        <begin position="218"/>
        <end position="259"/>
    </location>
</feature>
<evidence type="ECO:0000256" key="4">
    <source>
        <dbReference type="ARBA" id="ARBA00022694"/>
    </source>
</evidence>
<keyword evidence="2" id="KW-0963">Cytoplasm</keyword>
<dbReference type="OrthoDB" id="5594999at2759"/>
<dbReference type="InterPro" id="IPR019775">
    <property type="entry name" value="WD40_repeat_CS"/>
</dbReference>
<comment type="caution">
    <text evidence="9">The sequence shown here is derived from an EMBL/GenBank/DDBJ whole genome shotgun (WGS) entry which is preliminary data.</text>
</comment>
<dbReference type="PANTHER" id="PTHR14344">
    <property type="entry name" value="WD REPEAT PROTEIN"/>
    <property type="match status" value="1"/>
</dbReference>
<sequence length="1229" mass="133153">MAEAFEHESILNPVTALSFLHVQAHKSLLLAGEGPFLKIYEHGSARILLQQRIFKTQAIHGIAIEIERAIPFQPARVLLWGGSSIRAVEISYLDDAPDLGVVPRVGIRLWPGCSAQDWILDACFSPHEGGSHVRAALITAHNSLHLLTLHNDQKIRTIGSSSRSILYSAHVLWISDSCVLVAAGTAFGEILVWSCCFPVSPNPHASASESRTLLHYTLTGHEGSIFGVRISPPLALSGGCPKRFLASCSDDRTIRIWDITAEYASGNESQAEPCDPAGTGFRPADSPAPHCWTGSENLVAIGWGHSSRVWGVRFLPTDLEFGHHTHQIHILSFAEDTTCRQWTLKYGGKTTSNTAASKLLKLVQTYNSHSGKNIWSLAVMAMGSRLLVSTAGADGKIATVCLPTAGDGATLNQQDDVGWSVEGIEILSGANVPNSEITKVDPPKPPPATHEGSSRAGNRDRASETLTLSSQLTQNIRSVPPDSFKDYVFVSQADFLATTAQGKTFLCSIDTSSGTKRNSHRHLDENSSPSVIKCKLLAYLERLKAYSVLGGDPDSGTAFLSGSDGTVYLYDHSFRDLRLLFQVSGKVSGLFPVFSPCLLQVLVTCIGSREAYFSTLEANQERSRWPVVGLDRHPEDSPTTILGLPETFVVTSAGTASTQYLVLGSRSGALAVYDRSKMPDRGAKLAPVACFRRAHGVDAITTIIPLPEYSNSLTDSPTYILTAGRNGTYSIYQISENVADSSRNITLETVHVSAPPFGPMVEGAYFSPLTHELTLFGFRSKNFIVWNASRECEIMNVECGGAHRNWAFSPSPNGGGIFVWTKSSKLNLHIQPDDSQRIIKGGGHGREIKAVAISPLLTMVSRSGEKIERQLLATGAEDTAIRIFELTQDSSTESTSGETFKSLGTFKKHTTGIQQLQWTECGRYLISSGGFEELFIWRVRWIPGFGIGVYCECVCPVKAGLPDLRIMSFIAGNPHPLPAGDRTSSDKDAGFVITTAYRYLPRPKTLRLLLLGRYATCCLTQVFHQQTSNDTYILTAGTDGYVALWRTTTLLNKRCLGEVDDNGGVGSVAWHWRSRVHQSAVKSMAVVQTSPRSILAITGGDDNSLALTHITFSHNNSVKSSPSSTTTRIPKAHASAITGITQIASHTADSRQRILFASSGNDQRLKLWSVGLHDKEGLEIVREGNVGTSVADVSGMVAGRRDERGAKVVVTGVGMEAWGIELQGGRDKV</sequence>
<evidence type="ECO:0000256" key="2">
    <source>
        <dbReference type="ARBA" id="ARBA00022490"/>
    </source>
</evidence>
<evidence type="ECO:0000313" key="10">
    <source>
        <dbReference type="Proteomes" id="UP000698800"/>
    </source>
</evidence>
<organism evidence="9 10">
    <name type="scientific">Glutinoglossum americanum</name>
    <dbReference type="NCBI Taxonomy" id="1670608"/>
    <lineage>
        <taxon>Eukaryota</taxon>
        <taxon>Fungi</taxon>
        <taxon>Dikarya</taxon>
        <taxon>Ascomycota</taxon>
        <taxon>Pezizomycotina</taxon>
        <taxon>Geoglossomycetes</taxon>
        <taxon>Geoglossales</taxon>
        <taxon>Geoglossaceae</taxon>
        <taxon>Glutinoglossum</taxon>
    </lineage>
</organism>
<dbReference type="InterPro" id="IPR051973">
    <property type="entry name" value="tRNA_Anticodon_Mtase-Reg"/>
</dbReference>
<keyword evidence="5" id="KW-0677">Repeat</keyword>
<dbReference type="SMART" id="SM00320">
    <property type="entry name" value="WD40"/>
    <property type="match status" value="10"/>
</dbReference>
<keyword evidence="10" id="KW-1185">Reference proteome</keyword>
<evidence type="ECO:0000256" key="8">
    <source>
        <dbReference type="SAM" id="MobiDB-lite"/>
    </source>
</evidence>
<dbReference type="EMBL" id="JAGHQL010000128">
    <property type="protein sequence ID" value="KAH0537930.1"/>
    <property type="molecule type" value="Genomic_DNA"/>
</dbReference>
<dbReference type="InterPro" id="IPR036322">
    <property type="entry name" value="WD40_repeat_dom_sf"/>
</dbReference>
<dbReference type="SUPFAM" id="SSF50978">
    <property type="entry name" value="WD40 repeat-like"/>
    <property type="match status" value="2"/>
</dbReference>
<dbReference type="AlphaFoldDB" id="A0A9P8KW26"/>
<evidence type="ECO:0008006" key="11">
    <source>
        <dbReference type="Google" id="ProtNLM"/>
    </source>
</evidence>
<reference evidence="9" key="1">
    <citation type="submission" date="2021-03" db="EMBL/GenBank/DDBJ databases">
        <title>Comparative genomics and phylogenomic investigation of the class Geoglossomycetes provide insights into ecological specialization and systematics.</title>
        <authorList>
            <person name="Melie T."/>
            <person name="Pirro S."/>
            <person name="Miller A.N."/>
            <person name="Quandt A."/>
        </authorList>
    </citation>
    <scope>NUCLEOTIDE SEQUENCE</scope>
    <source>
        <strain evidence="9">GBOQ0MN5Z8</strain>
    </source>
</reference>
<proteinExistence type="inferred from homology"/>
<comment type="similarity">
    <text evidence="6">Belongs to the WD repeat WDR6 family.</text>
</comment>
<dbReference type="Proteomes" id="UP000698800">
    <property type="component" value="Unassembled WGS sequence"/>
</dbReference>
<comment type="subcellular location">
    <subcellularLocation>
        <location evidence="1">Cytoplasm</location>
    </subcellularLocation>
</comment>
<dbReference type="SUPFAM" id="SSF50960">
    <property type="entry name" value="TolB, C-terminal domain"/>
    <property type="match status" value="1"/>
</dbReference>
<dbReference type="PROSITE" id="PS00678">
    <property type="entry name" value="WD_REPEATS_1"/>
    <property type="match status" value="1"/>
</dbReference>
<accession>A0A9P8KW26</accession>
<protein>
    <recommendedName>
        <fullName evidence="11">WD repeat-containing protein 6</fullName>
    </recommendedName>
</protein>
<evidence type="ECO:0000256" key="5">
    <source>
        <dbReference type="ARBA" id="ARBA00022737"/>
    </source>
</evidence>
<dbReference type="InterPro" id="IPR001680">
    <property type="entry name" value="WD40_rpt"/>
</dbReference>
<dbReference type="GO" id="GO:0030488">
    <property type="term" value="P:tRNA methylation"/>
    <property type="evidence" value="ECO:0007669"/>
    <property type="project" value="TreeGrafter"/>
</dbReference>
<gene>
    <name evidence="9" type="ORF">FGG08_005412</name>
</gene>
<dbReference type="PROSITE" id="PS50294">
    <property type="entry name" value="WD_REPEATS_REGION"/>
    <property type="match status" value="1"/>
</dbReference>
<dbReference type="Gene3D" id="2.130.10.10">
    <property type="entry name" value="YVTN repeat-like/Quinoprotein amine dehydrogenase"/>
    <property type="match status" value="5"/>
</dbReference>
<feature type="region of interest" description="Disordered" evidence="8">
    <location>
        <begin position="432"/>
        <end position="463"/>
    </location>
</feature>
<evidence type="ECO:0000313" key="9">
    <source>
        <dbReference type="EMBL" id="KAH0537930.1"/>
    </source>
</evidence>
<dbReference type="Pfam" id="PF00400">
    <property type="entry name" value="WD40"/>
    <property type="match status" value="1"/>
</dbReference>
<dbReference type="InterPro" id="IPR015943">
    <property type="entry name" value="WD40/YVTN_repeat-like_dom_sf"/>
</dbReference>
<evidence type="ECO:0000256" key="7">
    <source>
        <dbReference type="PROSITE-ProRule" id="PRU00221"/>
    </source>
</evidence>
<dbReference type="GO" id="GO:0005737">
    <property type="term" value="C:cytoplasm"/>
    <property type="evidence" value="ECO:0007669"/>
    <property type="project" value="UniProtKB-SubCell"/>
</dbReference>
<keyword evidence="3 7" id="KW-0853">WD repeat</keyword>
<keyword evidence="4" id="KW-0819">tRNA processing</keyword>
<dbReference type="PANTHER" id="PTHR14344:SF3">
    <property type="entry name" value="WD REPEAT-CONTAINING PROTEIN 6"/>
    <property type="match status" value="1"/>
</dbReference>
<dbReference type="PROSITE" id="PS50082">
    <property type="entry name" value="WD_REPEATS_2"/>
    <property type="match status" value="1"/>
</dbReference>
<name>A0A9P8KW26_9PEZI</name>
<evidence type="ECO:0000256" key="3">
    <source>
        <dbReference type="ARBA" id="ARBA00022574"/>
    </source>
</evidence>
<evidence type="ECO:0000256" key="6">
    <source>
        <dbReference type="ARBA" id="ARBA00038255"/>
    </source>
</evidence>